<proteinExistence type="predicted"/>
<evidence type="ECO:0008006" key="3">
    <source>
        <dbReference type="Google" id="ProtNLM"/>
    </source>
</evidence>
<evidence type="ECO:0000313" key="2">
    <source>
        <dbReference type="Proteomes" id="UP001365542"/>
    </source>
</evidence>
<evidence type="ECO:0000313" key="1">
    <source>
        <dbReference type="EMBL" id="KAK6538203.1"/>
    </source>
</evidence>
<keyword evidence="2" id="KW-1185">Reference proteome</keyword>
<dbReference type="Proteomes" id="UP001365542">
    <property type="component" value="Unassembled WGS sequence"/>
</dbReference>
<reference evidence="1 2" key="1">
    <citation type="submission" date="2019-10" db="EMBL/GenBank/DDBJ databases">
        <authorList>
            <person name="Palmer J.M."/>
        </authorList>
    </citation>
    <scope>NUCLEOTIDE SEQUENCE [LARGE SCALE GENOMIC DNA]</scope>
    <source>
        <strain evidence="1 2">TWF694</strain>
    </source>
</reference>
<sequence length="399" mass="45325">MDSKKPHLLELPTEVILRVFENLDRLRRFQPPARYPVSGPLGPSTQFADGSGNFDSLSRCCKKLRSLSLPYLFRCLNVCITEEQTAIETLRFYMGFPGVLQHVRILYFVMEIRARAALMPTLPVSFMEPSLSDLMPMIATFFKFIPYIENLHFIVRESTVGGSLRKIFQKFNVNESFFSHVRALKFSIGSEWMIDLCGTSSGLEEVENSPAISGNDYLPYSIDYVREEAASRTADGYLSRIGDCRAASMMKGIRDSTLLNPGSLQKVCIYGRFTQAGLDMFVAHVPFVTNLTIIGETMPIERAIALGRLEHLRVLNIEGELGVSRGSFQSCPVHQPYLWNFAYYIPSLQQMWYAGRFAGNIFRNIDGQTIFQDTMWIDSFKSNIVNDQMEDFDLDMEGC</sequence>
<accession>A0AAV9XE84</accession>
<dbReference type="EMBL" id="JAVHJO010000008">
    <property type="protein sequence ID" value="KAK6538203.1"/>
    <property type="molecule type" value="Genomic_DNA"/>
</dbReference>
<organism evidence="1 2">
    <name type="scientific">Orbilia ellipsospora</name>
    <dbReference type="NCBI Taxonomy" id="2528407"/>
    <lineage>
        <taxon>Eukaryota</taxon>
        <taxon>Fungi</taxon>
        <taxon>Dikarya</taxon>
        <taxon>Ascomycota</taxon>
        <taxon>Pezizomycotina</taxon>
        <taxon>Orbiliomycetes</taxon>
        <taxon>Orbiliales</taxon>
        <taxon>Orbiliaceae</taxon>
        <taxon>Orbilia</taxon>
    </lineage>
</organism>
<protein>
    <recommendedName>
        <fullName evidence="3">F-box domain-containing protein</fullName>
    </recommendedName>
</protein>
<gene>
    <name evidence="1" type="ORF">TWF694_011084</name>
</gene>
<dbReference type="AlphaFoldDB" id="A0AAV9XE84"/>
<name>A0AAV9XE84_9PEZI</name>
<comment type="caution">
    <text evidence="1">The sequence shown here is derived from an EMBL/GenBank/DDBJ whole genome shotgun (WGS) entry which is preliminary data.</text>
</comment>